<dbReference type="InterPro" id="IPR000873">
    <property type="entry name" value="AMP-dep_synth/lig_dom"/>
</dbReference>
<name>A0A177Y8X2_9NOCA</name>
<accession>A0A177Y8X2</accession>
<dbReference type="Pfam" id="PF00975">
    <property type="entry name" value="Thioesterase"/>
    <property type="match status" value="1"/>
</dbReference>
<dbReference type="GO" id="GO:0044550">
    <property type="term" value="P:secondary metabolite biosynthetic process"/>
    <property type="evidence" value="ECO:0007669"/>
    <property type="project" value="TreeGrafter"/>
</dbReference>
<evidence type="ECO:0000259" key="5">
    <source>
        <dbReference type="PROSITE" id="PS50075"/>
    </source>
</evidence>
<dbReference type="InterPro" id="IPR020845">
    <property type="entry name" value="AMP-binding_CS"/>
</dbReference>
<dbReference type="PANTHER" id="PTHR45527">
    <property type="entry name" value="NONRIBOSOMAL PEPTIDE SYNTHETASE"/>
    <property type="match status" value="1"/>
</dbReference>
<dbReference type="SMART" id="SM00823">
    <property type="entry name" value="PKS_PP"/>
    <property type="match status" value="1"/>
</dbReference>
<evidence type="ECO:0000313" key="7">
    <source>
        <dbReference type="Proteomes" id="UP000077519"/>
    </source>
</evidence>
<dbReference type="InterPro" id="IPR036736">
    <property type="entry name" value="ACP-like_sf"/>
</dbReference>
<dbReference type="PROSITE" id="PS00455">
    <property type="entry name" value="AMP_BINDING"/>
    <property type="match status" value="1"/>
</dbReference>
<dbReference type="SUPFAM" id="SSF56801">
    <property type="entry name" value="Acetyl-CoA synthetase-like"/>
    <property type="match status" value="1"/>
</dbReference>
<dbReference type="InterPro" id="IPR020802">
    <property type="entry name" value="TesA-like"/>
</dbReference>
<evidence type="ECO:0000256" key="1">
    <source>
        <dbReference type="ARBA" id="ARBA00001957"/>
    </source>
</evidence>
<gene>
    <name evidence="6" type="ORF">A3K89_11755</name>
</gene>
<keyword evidence="2" id="KW-0596">Phosphopantetheine</keyword>
<evidence type="ECO:0000313" key="6">
    <source>
        <dbReference type="EMBL" id="OAK51588.1"/>
    </source>
</evidence>
<keyword evidence="7" id="KW-1185">Reference proteome</keyword>
<dbReference type="Pfam" id="PF00550">
    <property type="entry name" value="PP-binding"/>
    <property type="match status" value="1"/>
</dbReference>
<dbReference type="SUPFAM" id="SSF53474">
    <property type="entry name" value="alpha/beta-Hydrolases"/>
    <property type="match status" value="1"/>
</dbReference>
<evidence type="ECO:0000256" key="4">
    <source>
        <dbReference type="SAM" id="MobiDB-lite"/>
    </source>
</evidence>
<dbReference type="Pfam" id="PF00501">
    <property type="entry name" value="AMP-binding"/>
    <property type="match status" value="2"/>
</dbReference>
<proteinExistence type="predicted"/>
<dbReference type="Pfam" id="PF13193">
    <property type="entry name" value="AMP-binding_C"/>
    <property type="match status" value="1"/>
</dbReference>
<organism evidence="6 7">
    <name type="scientific">Rhodococcoides kyotonense</name>
    <dbReference type="NCBI Taxonomy" id="398843"/>
    <lineage>
        <taxon>Bacteria</taxon>
        <taxon>Bacillati</taxon>
        <taxon>Actinomycetota</taxon>
        <taxon>Actinomycetes</taxon>
        <taxon>Mycobacteriales</taxon>
        <taxon>Nocardiaceae</taxon>
        <taxon>Rhodococcoides</taxon>
    </lineage>
</organism>
<dbReference type="GO" id="GO:0031177">
    <property type="term" value="F:phosphopantetheine binding"/>
    <property type="evidence" value="ECO:0007669"/>
    <property type="project" value="InterPro"/>
</dbReference>
<feature type="domain" description="Carrier" evidence="5">
    <location>
        <begin position="509"/>
        <end position="589"/>
    </location>
</feature>
<dbReference type="InterPro" id="IPR029058">
    <property type="entry name" value="AB_hydrolase_fold"/>
</dbReference>
<dbReference type="RefSeq" id="WP_068430934.1">
    <property type="nucleotide sequence ID" value="NZ_LVHI01000038.1"/>
</dbReference>
<dbReference type="EMBL" id="LVHI01000038">
    <property type="protein sequence ID" value="OAK51588.1"/>
    <property type="molecule type" value="Genomic_DNA"/>
</dbReference>
<feature type="region of interest" description="Disordered" evidence="4">
    <location>
        <begin position="489"/>
        <end position="510"/>
    </location>
</feature>
<evidence type="ECO:0000256" key="3">
    <source>
        <dbReference type="ARBA" id="ARBA00022553"/>
    </source>
</evidence>
<dbReference type="InterPro" id="IPR020806">
    <property type="entry name" value="PKS_PP-bd"/>
</dbReference>
<dbReference type="PANTHER" id="PTHR45527:SF1">
    <property type="entry name" value="FATTY ACID SYNTHASE"/>
    <property type="match status" value="1"/>
</dbReference>
<reference evidence="6 7" key="1">
    <citation type="submission" date="2016-03" db="EMBL/GenBank/DDBJ databases">
        <title>Genome sequence of Rhodococcus kyotonensis KB10.</title>
        <authorList>
            <person name="Jeong H."/>
            <person name="Hong C.E."/>
            <person name="Jo S.H."/>
            <person name="Park J.M."/>
        </authorList>
    </citation>
    <scope>NUCLEOTIDE SEQUENCE [LARGE SCALE GENOMIC DNA]</scope>
    <source>
        <strain evidence="6 7">KB10</strain>
    </source>
</reference>
<protein>
    <submittedName>
        <fullName evidence="6">Non-ribosomal peptide synthetase</fullName>
    </submittedName>
</protein>
<dbReference type="SUPFAM" id="SSF47336">
    <property type="entry name" value="ACP-like"/>
    <property type="match status" value="1"/>
</dbReference>
<dbReference type="InterPro" id="IPR001031">
    <property type="entry name" value="Thioesterase"/>
</dbReference>
<dbReference type="Gene3D" id="3.40.50.12780">
    <property type="entry name" value="N-terminal domain of ligase-like"/>
    <property type="match status" value="1"/>
</dbReference>
<sequence>MSVQESTAREADRRFNETLAPLSRPDVRDTVLGRLCEVAHAMPSATAVVTDDGSITFDDLMHRTYAVARKVVTFAPTEAEPVAVETSSTIDAVVLMLAVFASGRVLVPLDPHLPEARREQIVAQSSARRLAIEDVDGIEVSSVPLPMVTGNHIALIAFTSGSTGAAKGVLLSNRMCLSKAYEVSSTLGLSGRHRVGNALPVSFGAGINTLLAGILSGAQVHCRDPRAAHAVEFTDWVTRNELTTLHCSPSLVRAIAGIPSDTRRFPSLQYVITYGEALHARDVVAFRHESDCAATFVNWYATTEAGAVARMHYVPGAPLPDGFLDAGRCPGGKSIDIVRSDGVLARPGEVGQVRVTGDCFADGYLDMPDQTARRFSVDSGRQRYWTGDLGRIDERGVLHLVGRIDDAVKIRGYLVEPAEVESAVRSLDGVTDAVVIASEDNSALELAVFFVGDSITDTDVRGALRETLPDWMVPKFVTRLDAIPRTDRGKVDRASLPPIPPTDRHGAAASSETVLSGATEYWLAIIVTRELELTTLHRDADFAELGATSLVTTRILVEIRQAFHVELSPADLVSAMTVRRLAELIDRRLAAADRSRGPKNPMLVPLREEGTGAPLFVVAGAGVPAVGLAPLAKRLTGRPVYALQARGLDTRALPHRTISRAARAYAREIQKVQPHGPYTLAGHSLGAWIALEMAHVLESHGETVERVVLLDPRLYQWLLNKVPGGGEHLEAAPPDPYSESYKPGFRAVARQWAQVATAGLVRFRTTERWLAFGIIGAMALRRHTPKPWDGSVTVVVTESNTADRRSWEVLAPGRLDIEQMPGEHIGLVREPVVSKVAEVIDRTLESDR</sequence>
<dbReference type="Proteomes" id="UP000077519">
    <property type="component" value="Unassembled WGS sequence"/>
</dbReference>
<dbReference type="InterPro" id="IPR045851">
    <property type="entry name" value="AMP-bd_C_sf"/>
</dbReference>
<keyword evidence="3" id="KW-0597">Phosphoprotein</keyword>
<comment type="caution">
    <text evidence="6">The sequence shown here is derived from an EMBL/GenBank/DDBJ whole genome shotgun (WGS) entry which is preliminary data.</text>
</comment>
<dbReference type="Gene3D" id="3.30.300.30">
    <property type="match status" value="1"/>
</dbReference>
<dbReference type="GO" id="GO:0043041">
    <property type="term" value="P:amino acid activation for nonribosomal peptide biosynthetic process"/>
    <property type="evidence" value="ECO:0007669"/>
    <property type="project" value="TreeGrafter"/>
</dbReference>
<evidence type="ECO:0000256" key="2">
    <source>
        <dbReference type="ARBA" id="ARBA00022450"/>
    </source>
</evidence>
<comment type="cofactor">
    <cofactor evidence="1">
        <name>pantetheine 4'-phosphate</name>
        <dbReference type="ChEBI" id="CHEBI:47942"/>
    </cofactor>
</comment>
<dbReference type="PROSITE" id="PS50075">
    <property type="entry name" value="CARRIER"/>
    <property type="match status" value="1"/>
</dbReference>
<dbReference type="Gene3D" id="3.40.50.1820">
    <property type="entry name" value="alpha/beta hydrolase"/>
    <property type="match status" value="1"/>
</dbReference>
<dbReference type="InterPro" id="IPR025110">
    <property type="entry name" value="AMP-bd_C"/>
</dbReference>
<dbReference type="SMART" id="SM00824">
    <property type="entry name" value="PKS_TE"/>
    <property type="match status" value="1"/>
</dbReference>
<dbReference type="Gene3D" id="1.10.1200.10">
    <property type="entry name" value="ACP-like"/>
    <property type="match status" value="1"/>
</dbReference>
<dbReference type="AlphaFoldDB" id="A0A177Y8X2"/>
<dbReference type="GO" id="GO:0005829">
    <property type="term" value="C:cytosol"/>
    <property type="evidence" value="ECO:0007669"/>
    <property type="project" value="TreeGrafter"/>
</dbReference>
<dbReference type="InterPro" id="IPR042099">
    <property type="entry name" value="ANL_N_sf"/>
</dbReference>
<dbReference type="InterPro" id="IPR009081">
    <property type="entry name" value="PP-bd_ACP"/>
</dbReference>